<evidence type="ECO:0000313" key="2">
    <source>
        <dbReference type="Proteomes" id="UP000824151"/>
    </source>
</evidence>
<dbReference type="InterPro" id="IPR018766">
    <property type="entry name" value="Zinicin_2"/>
</dbReference>
<comment type="caution">
    <text evidence="1">The sequence shown here is derived from an EMBL/GenBank/DDBJ whole genome shotgun (WGS) entry which is preliminary data.</text>
</comment>
<organism evidence="1 2">
    <name type="scientific">Candidatus Nesterenkonia stercoripullorum</name>
    <dbReference type="NCBI Taxonomy" id="2838701"/>
    <lineage>
        <taxon>Bacteria</taxon>
        <taxon>Bacillati</taxon>
        <taxon>Actinomycetota</taxon>
        <taxon>Actinomycetes</taxon>
        <taxon>Micrococcales</taxon>
        <taxon>Micrococcaceae</taxon>
        <taxon>Nesterenkonia</taxon>
    </lineage>
</organism>
<dbReference type="NCBIfam" id="TIGR03624">
    <property type="entry name" value="putative hydrolase"/>
    <property type="match status" value="1"/>
</dbReference>
<keyword evidence="1" id="KW-0378">Hydrolase</keyword>
<dbReference type="InterPro" id="IPR042271">
    <property type="entry name" value="Zinicin_2_N"/>
</dbReference>
<reference evidence="1" key="1">
    <citation type="journal article" date="2021" name="PeerJ">
        <title>Extensive microbial diversity within the chicken gut microbiome revealed by metagenomics and culture.</title>
        <authorList>
            <person name="Gilroy R."/>
            <person name="Ravi A."/>
            <person name="Getino M."/>
            <person name="Pursley I."/>
            <person name="Horton D.L."/>
            <person name="Alikhan N.F."/>
            <person name="Baker D."/>
            <person name="Gharbi K."/>
            <person name="Hall N."/>
            <person name="Watson M."/>
            <person name="Adriaenssens E.M."/>
            <person name="Foster-Nyarko E."/>
            <person name="Jarju S."/>
            <person name="Secka A."/>
            <person name="Antonio M."/>
            <person name="Oren A."/>
            <person name="Chaudhuri R.R."/>
            <person name="La Ragione R."/>
            <person name="Hildebrand F."/>
            <person name="Pallen M.J."/>
        </authorList>
    </citation>
    <scope>NUCLEOTIDE SEQUENCE</scope>
    <source>
        <strain evidence="1">ChiHejej3B27-3195</strain>
    </source>
</reference>
<dbReference type="AlphaFoldDB" id="A0A9D2A882"/>
<dbReference type="SUPFAM" id="SSF55486">
    <property type="entry name" value="Metalloproteases ('zincins'), catalytic domain"/>
    <property type="match status" value="1"/>
</dbReference>
<protein>
    <submittedName>
        <fullName evidence="1">Zinc-dependent metalloprotease</fullName>
    </submittedName>
</protein>
<accession>A0A9D2A882</accession>
<dbReference type="NCBIfam" id="TIGR03883">
    <property type="entry name" value="DUF2342_F420"/>
    <property type="match status" value="1"/>
</dbReference>
<proteinExistence type="predicted"/>
<dbReference type="GO" id="GO:0008237">
    <property type="term" value="F:metallopeptidase activity"/>
    <property type="evidence" value="ECO:0007669"/>
    <property type="project" value="UniProtKB-KW"/>
</dbReference>
<reference evidence="1" key="2">
    <citation type="submission" date="2021-04" db="EMBL/GenBank/DDBJ databases">
        <authorList>
            <person name="Gilroy R."/>
        </authorList>
    </citation>
    <scope>NUCLEOTIDE SEQUENCE</scope>
    <source>
        <strain evidence="1">ChiHejej3B27-3195</strain>
    </source>
</reference>
<gene>
    <name evidence="1" type="ORF">H9871_06840</name>
</gene>
<dbReference type="EMBL" id="DXGD01000254">
    <property type="protein sequence ID" value="HIW99844.1"/>
    <property type="molecule type" value="Genomic_DNA"/>
</dbReference>
<dbReference type="PANTHER" id="PTHR39420:SF1">
    <property type="entry name" value="HYDROLASE"/>
    <property type="match status" value="1"/>
</dbReference>
<name>A0A9D2A882_9MICC</name>
<dbReference type="PANTHER" id="PTHR39420">
    <property type="match status" value="1"/>
</dbReference>
<dbReference type="Pfam" id="PF10103">
    <property type="entry name" value="Zincin_2"/>
    <property type="match status" value="1"/>
</dbReference>
<sequence>MDSASVINWDLAVDVAGRLAGPGPRLSAAEVREEVAQLRHSAQQAVGHVHQITGIAAAEGLGADSEDTLVVDRRKWVQANVAGFKRLLRPALEAVLRKRPDALREGSTSQVLGSAVTGSELGAVLSFLSANVLGQFEPFGSRESSDANGKLLLVAPNIVRVQRELNVIPADFKLWVCLHEQTHRVQFAAAPWLPEHLEEQIERLSTSTLGATEQLPERLAEAFKQLAQEMGAKRKG</sequence>
<keyword evidence="1" id="KW-0482">Metalloprotease</keyword>
<dbReference type="InterPro" id="IPR022454">
    <property type="entry name" value="CHP03883_F420-assoc"/>
</dbReference>
<keyword evidence="1" id="KW-0645">Protease</keyword>
<dbReference type="Gene3D" id="1.20.150.30">
    <property type="entry name" value="Zincin-like metallopeptidase, N-terminal domain"/>
    <property type="match status" value="1"/>
</dbReference>
<dbReference type="Proteomes" id="UP000824151">
    <property type="component" value="Unassembled WGS sequence"/>
</dbReference>
<evidence type="ECO:0000313" key="1">
    <source>
        <dbReference type="EMBL" id="HIW99844.1"/>
    </source>
</evidence>
<feature type="non-terminal residue" evidence="1">
    <location>
        <position position="236"/>
    </location>
</feature>